<dbReference type="InterPro" id="IPR011021">
    <property type="entry name" value="Arrestin-like_N"/>
</dbReference>
<feature type="domain" description="Arrestin C-terminal-like" evidence="2">
    <location>
        <begin position="155"/>
        <end position="263"/>
    </location>
</feature>
<dbReference type="Gene3D" id="2.60.40.640">
    <property type="match status" value="2"/>
</dbReference>
<dbReference type="SUPFAM" id="SSF81296">
    <property type="entry name" value="E set domains"/>
    <property type="match status" value="2"/>
</dbReference>
<comment type="similarity">
    <text evidence="1">Belongs to the arrestin family.</text>
</comment>
<evidence type="ECO:0000256" key="1">
    <source>
        <dbReference type="ARBA" id="ARBA00005298"/>
    </source>
</evidence>
<sequence>MSNNVKSLSVGFNPINESNIFTSGDVITGQITLELSKECKIDSLYVKLKGKAKVKWTESYGRTVVTYHSKDKYFSLKRSPAHIPVRTPRIFLELPSSFHGKYGKILYTLEANLSRSMKIDSKAKAEFTLIHKGIPDPMLMIQQQGNIDKKMKLFNSGTVGMDVNIEKTGFHQGNYCLYRKYSYFAKGRRKVDTKDIVKEEGEAVPPSAGQTITRIITIPPTTPASELNCKIIKVEYRLRVYLDVKYASDPEIKFPIVILLTPL</sequence>
<dbReference type="GO" id="GO:0005737">
    <property type="term" value="C:cytoplasm"/>
    <property type="evidence" value="ECO:0007669"/>
    <property type="project" value="TreeGrafter"/>
</dbReference>
<proteinExistence type="inferred from homology"/>
<dbReference type="GeneTree" id="ENSGT00940000164012"/>
<dbReference type="Pfam" id="PF02752">
    <property type="entry name" value="Arrestin_C"/>
    <property type="match status" value="1"/>
</dbReference>
<evidence type="ECO:0000259" key="2">
    <source>
        <dbReference type="SMART" id="SM01017"/>
    </source>
</evidence>
<evidence type="ECO:0000313" key="3">
    <source>
        <dbReference type="Ensembl" id="ENSSPAP00000006647.1"/>
    </source>
</evidence>
<dbReference type="InterPro" id="IPR014756">
    <property type="entry name" value="Ig_E-set"/>
</dbReference>
<dbReference type="InterPro" id="IPR050357">
    <property type="entry name" value="Arrestin_domain-protein"/>
</dbReference>
<protein>
    <recommendedName>
        <fullName evidence="2">Arrestin C-terminal-like domain-containing protein</fullName>
    </recommendedName>
</protein>
<dbReference type="PANTHER" id="PTHR11188">
    <property type="entry name" value="ARRESTIN DOMAIN CONTAINING PROTEIN"/>
    <property type="match status" value="1"/>
</dbReference>
<dbReference type="SMART" id="SM01017">
    <property type="entry name" value="Arrestin_C"/>
    <property type="match status" value="1"/>
</dbReference>
<dbReference type="GO" id="GO:0007399">
    <property type="term" value="P:nervous system development"/>
    <property type="evidence" value="ECO:0007669"/>
    <property type="project" value="UniProtKB-ARBA"/>
</dbReference>
<dbReference type="InterPro" id="IPR011022">
    <property type="entry name" value="Arrestin_C-like"/>
</dbReference>
<name>A0A3B4ZY87_9TELE</name>
<dbReference type="GO" id="GO:0015031">
    <property type="term" value="P:protein transport"/>
    <property type="evidence" value="ECO:0007669"/>
    <property type="project" value="TreeGrafter"/>
</dbReference>
<dbReference type="GO" id="GO:0005886">
    <property type="term" value="C:plasma membrane"/>
    <property type="evidence" value="ECO:0007669"/>
    <property type="project" value="TreeGrafter"/>
</dbReference>
<dbReference type="Ensembl" id="ENSSPAT00000006784.1">
    <property type="protein sequence ID" value="ENSSPAP00000006647.1"/>
    <property type="gene ID" value="ENSSPAG00000005124.1"/>
</dbReference>
<dbReference type="Pfam" id="PF00339">
    <property type="entry name" value="Arrestin_N"/>
    <property type="match status" value="2"/>
</dbReference>
<dbReference type="InterPro" id="IPR014752">
    <property type="entry name" value="Arrestin-like_C"/>
</dbReference>
<reference evidence="3" key="1">
    <citation type="submission" date="2023-09" db="UniProtKB">
        <authorList>
            <consortium name="Ensembl"/>
        </authorList>
    </citation>
    <scope>IDENTIFICATION</scope>
</reference>
<dbReference type="AlphaFoldDB" id="A0A3B4ZY87"/>
<organism evidence="3">
    <name type="scientific">Stegastes partitus</name>
    <name type="common">bicolor damselfish</name>
    <dbReference type="NCBI Taxonomy" id="144197"/>
    <lineage>
        <taxon>Eukaryota</taxon>
        <taxon>Metazoa</taxon>
        <taxon>Chordata</taxon>
        <taxon>Craniata</taxon>
        <taxon>Vertebrata</taxon>
        <taxon>Euteleostomi</taxon>
        <taxon>Actinopterygii</taxon>
        <taxon>Neopterygii</taxon>
        <taxon>Teleostei</taxon>
        <taxon>Neoteleostei</taxon>
        <taxon>Acanthomorphata</taxon>
        <taxon>Ovalentaria</taxon>
        <taxon>Pomacentridae</taxon>
        <taxon>Stegastes</taxon>
    </lineage>
</organism>
<accession>A0A3B4ZY87</accession>
<dbReference type="STRING" id="144197.ENSSPAP00000006647"/>
<dbReference type="PANTHER" id="PTHR11188:SF135">
    <property type="entry name" value="ARRESTIN DOMAIN CONTAINING 3-LIKE-RELATED"/>
    <property type="match status" value="1"/>
</dbReference>